<feature type="transmembrane region" description="Helical" evidence="2">
    <location>
        <begin position="171"/>
        <end position="188"/>
    </location>
</feature>
<organism evidence="4 5">
    <name type="scientific">Lactarius akahatsu</name>
    <dbReference type="NCBI Taxonomy" id="416441"/>
    <lineage>
        <taxon>Eukaryota</taxon>
        <taxon>Fungi</taxon>
        <taxon>Dikarya</taxon>
        <taxon>Basidiomycota</taxon>
        <taxon>Agaricomycotina</taxon>
        <taxon>Agaricomycetes</taxon>
        <taxon>Russulales</taxon>
        <taxon>Russulaceae</taxon>
        <taxon>Lactarius</taxon>
    </lineage>
</organism>
<evidence type="ECO:0000259" key="3">
    <source>
        <dbReference type="PROSITE" id="PS50076"/>
    </source>
</evidence>
<dbReference type="PANTHER" id="PTHR44825:SF1">
    <property type="entry name" value="DNAJ HOMOLOG SUBFAMILY C MEMBER 4"/>
    <property type="match status" value="1"/>
</dbReference>
<proteinExistence type="predicted"/>
<keyword evidence="2" id="KW-1133">Transmembrane helix</keyword>
<feature type="region of interest" description="Disordered" evidence="1">
    <location>
        <begin position="112"/>
        <end position="153"/>
    </location>
</feature>
<feature type="region of interest" description="Disordered" evidence="1">
    <location>
        <begin position="73"/>
        <end position="94"/>
    </location>
</feature>
<reference evidence="4" key="1">
    <citation type="submission" date="2022-01" db="EMBL/GenBank/DDBJ databases">
        <title>Comparative genomics reveals a dynamic genome evolution in the ectomycorrhizal milk-cap (Lactarius) mushrooms.</title>
        <authorList>
            <consortium name="DOE Joint Genome Institute"/>
            <person name="Lebreton A."/>
            <person name="Tang N."/>
            <person name="Kuo A."/>
            <person name="LaButti K."/>
            <person name="Drula E."/>
            <person name="Barry K."/>
            <person name="Clum A."/>
            <person name="Lipzen A."/>
            <person name="Mousain D."/>
            <person name="Ng V."/>
            <person name="Wang R."/>
            <person name="Wang X."/>
            <person name="Dai Y."/>
            <person name="Henrissat B."/>
            <person name="Grigoriev I.V."/>
            <person name="Guerin-Laguette A."/>
            <person name="Yu F."/>
            <person name="Martin F.M."/>
        </authorList>
    </citation>
    <scope>NUCLEOTIDE SEQUENCE</scope>
    <source>
        <strain evidence="4">QP</strain>
    </source>
</reference>
<dbReference type="AlphaFoldDB" id="A0AAD4LGG3"/>
<gene>
    <name evidence="4" type="ORF">EDB92DRAFT_1863013</name>
</gene>
<evidence type="ECO:0000313" key="5">
    <source>
        <dbReference type="Proteomes" id="UP001201163"/>
    </source>
</evidence>
<evidence type="ECO:0000256" key="2">
    <source>
        <dbReference type="SAM" id="Phobius"/>
    </source>
</evidence>
<dbReference type="InterPro" id="IPR036869">
    <property type="entry name" value="J_dom_sf"/>
</dbReference>
<evidence type="ECO:0000313" key="4">
    <source>
        <dbReference type="EMBL" id="KAH8990754.1"/>
    </source>
</evidence>
<dbReference type="SUPFAM" id="SSF46565">
    <property type="entry name" value="Chaperone J-domain"/>
    <property type="match status" value="1"/>
</dbReference>
<dbReference type="PANTHER" id="PTHR44825">
    <property type="match status" value="1"/>
</dbReference>
<dbReference type="InterPro" id="IPR001623">
    <property type="entry name" value="DnaJ_domain"/>
</dbReference>
<protein>
    <recommendedName>
        <fullName evidence="3">J domain-containing protein</fullName>
    </recommendedName>
</protein>
<keyword evidence="2" id="KW-0472">Membrane</keyword>
<dbReference type="CDD" id="cd06257">
    <property type="entry name" value="DnaJ"/>
    <property type="match status" value="1"/>
</dbReference>
<dbReference type="EMBL" id="JAKELL010000029">
    <property type="protein sequence ID" value="KAH8990754.1"/>
    <property type="molecule type" value="Genomic_DNA"/>
</dbReference>
<keyword evidence="2" id="KW-0812">Transmembrane</keyword>
<accession>A0AAD4LGG3</accession>
<dbReference type="Pfam" id="PF00226">
    <property type="entry name" value="DnaJ"/>
    <property type="match status" value="1"/>
</dbReference>
<keyword evidence="5" id="KW-1185">Reference proteome</keyword>
<evidence type="ECO:0000256" key="1">
    <source>
        <dbReference type="SAM" id="MobiDB-lite"/>
    </source>
</evidence>
<dbReference type="PROSITE" id="PS50076">
    <property type="entry name" value="DNAJ_2"/>
    <property type="match status" value="1"/>
</dbReference>
<dbReference type="InterPro" id="IPR052763">
    <property type="entry name" value="DnaJ_C4"/>
</dbReference>
<sequence length="190" mass="21334">MQQHHRLTSLHPVLRNPSAVTAFWSLQCPRRPFSLSKQFHPDVNKDPDAREKFVVFSAAYAVLGDDRQRRSYDRSLASTNGSSGIAPDANQPGYYATTNEARRRSANYAWERRHRPPPGYTHPSPGQRSQPSGDPHVHRTTASGFRYHPPRTGWKETELDRVNRVSGLGRAAQLVGIFVFIAFVGTLGKS</sequence>
<comment type="caution">
    <text evidence="4">The sequence shown here is derived from an EMBL/GenBank/DDBJ whole genome shotgun (WGS) entry which is preliminary data.</text>
</comment>
<dbReference type="Proteomes" id="UP001201163">
    <property type="component" value="Unassembled WGS sequence"/>
</dbReference>
<name>A0AAD4LGG3_9AGAM</name>
<feature type="domain" description="J" evidence="3">
    <location>
        <begin position="3"/>
        <end position="76"/>
    </location>
</feature>
<dbReference type="Gene3D" id="1.10.287.110">
    <property type="entry name" value="DnaJ domain"/>
    <property type="match status" value="1"/>
</dbReference>